<evidence type="ECO:0000256" key="2">
    <source>
        <dbReference type="ARBA" id="ARBA00022741"/>
    </source>
</evidence>
<dbReference type="PROSITE" id="PS50011">
    <property type="entry name" value="PROTEIN_KINASE_DOM"/>
    <property type="match status" value="1"/>
</dbReference>
<dbReference type="PANTHER" id="PTHR24346:SF30">
    <property type="entry name" value="MATERNAL EMBRYONIC LEUCINE ZIPPER KINASE"/>
    <property type="match status" value="1"/>
</dbReference>
<dbReference type="EMBL" id="MLAK01000580">
    <property type="protein sequence ID" value="OHT11749.1"/>
    <property type="molecule type" value="Genomic_DNA"/>
</dbReference>
<keyword evidence="10" id="KW-1185">Reference proteome</keyword>
<feature type="domain" description="Protein kinase" evidence="8">
    <location>
        <begin position="19"/>
        <end position="272"/>
    </location>
</feature>
<dbReference type="VEuPathDB" id="TrichDB:TRFO_18729"/>
<accession>A0A1J4KQM0</accession>
<dbReference type="FunFam" id="1.10.510.10:FF:000592">
    <property type="entry name" value="CAMK family protein kinase"/>
    <property type="match status" value="1"/>
</dbReference>
<dbReference type="SMART" id="SM00220">
    <property type="entry name" value="S_TKc"/>
    <property type="match status" value="1"/>
</dbReference>
<keyword evidence="2 6" id="KW-0547">Nucleotide-binding</keyword>
<dbReference type="GeneID" id="94835054"/>
<dbReference type="PROSITE" id="PS00108">
    <property type="entry name" value="PROTEIN_KINASE_ST"/>
    <property type="match status" value="1"/>
</dbReference>
<dbReference type="Gene3D" id="1.10.510.10">
    <property type="entry name" value="Transferase(Phosphotransferase) domain 1"/>
    <property type="match status" value="1"/>
</dbReference>
<evidence type="ECO:0000313" key="10">
    <source>
        <dbReference type="Proteomes" id="UP000179807"/>
    </source>
</evidence>
<evidence type="ECO:0000259" key="8">
    <source>
        <dbReference type="PROSITE" id="PS50011"/>
    </source>
</evidence>
<dbReference type="FunFam" id="3.30.200.20:FF:000042">
    <property type="entry name" value="Aurora kinase A"/>
    <property type="match status" value="1"/>
</dbReference>
<evidence type="ECO:0000256" key="6">
    <source>
        <dbReference type="PROSITE-ProRule" id="PRU10141"/>
    </source>
</evidence>
<protein>
    <recommendedName>
        <fullName evidence="1">non-specific serine/threonine protein kinase</fullName>
        <ecNumber evidence="1">2.7.11.1</ecNumber>
    </recommendedName>
</protein>
<evidence type="ECO:0000256" key="3">
    <source>
        <dbReference type="ARBA" id="ARBA00022840"/>
    </source>
</evidence>
<dbReference type="InterPro" id="IPR000719">
    <property type="entry name" value="Prot_kinase_dom"/>
</dbReference>
<dbReference type="GO" id="GO:0005524">
    <property type="term" value="F:ATP binding"/>
    <property type="evidence" value="ECO:0007669"/>
    <property type="project" value="UniProtKB-UniRule"/>
</dbReference>
<evidence type="ECO:0000313" key="9">
    <source>
        <dbReference type="EMBL" id="OHT11749.1"/>
    </source>
</evidence>
<dbReference type="Pfam" id="PF00069">
    <property type="entry name" value="Pkinase"/>
    <property type="match status" value="1"/>
</dbReference>
<dbReference type="RefSeq" id="XP_068364885.1">
    <property type="nucleotide sequence ID" value="XM_068500350.1"/>
</dbReference>
<dbReference type="GO" id="GO:0005737">
    <property type="term" value="C:cytoplasm"/>
    <property type="evidence" value="ECO:0007669"/>
    <property type="project" value="TreeGrafter"/>
</dbReference>
<feature type="compositionally biased region" description="Low complexity" evidence="7">
    <location>
        <begin position="469"/>
        <end position="479"/>
    </location>
</feature>
<dbReference type="AlphaFoldDB" id="A0A1J4KQM0"/>
<proteinExistence type="predicted"/>
<feature type="region of interest" description="Disordered" evidence="7">
    <location>
        <begin position="460"/>
        <end position="494"/>
    </location>
</feature>
<dbReference type="PANTHER" id="PTHR24346">
    <property type="entry name" value="MAP/MICROTUBULE AFFINITY-REGULATING KINASE"/>
    <property type="match status" value="1"/>
</dbReference>
<comment type="caution">
    <text evidence="9">The sequence shown here is derived from an EMBL/GenBank/DDBJ whole genome shotgun (WGS) entry which is preliminary data.</text>
</comment>
<evidence type="ECO:0000256" key="5">
    <source>
        <dbReference type="ARBA" id="ARBA00048679"/>
    </source>
</evidence>
<name>A0A1J4KQM0_9EUKA</name>
<dbReference type="Proteomes" id="UP000179807">
    <property type="component" value="Unassembled WGS sequence"/>
</dbReference>
<dbReference type="EC" id="2.7.11.1" evidence="1"/>
<feature type="binding site" evidence="6">
    <location>
        <position position="52"/>
    </location>
    <ligand>
        <name>ATP</name>
        <dbReference type="ChEBI" id="CHEBI:30616"/>
    </ligand>
</feature>
<organism evidence="9 10">
    <name type="scientific">Tritrichomonas foetus</name>
    <dbReference type="NCBI Taxonomy" id="1144522"/>
    <lineage>
        <taxon>Eukaryota</taxon>
        <taxon>Metamonada</taxon>
        <taxon>Parabasalia</taxon>
        <taxon>Tritrichomonadida</taxon>
        <taxon>Tritrichomonadidae</taxon>
        <taxon>Tritrichomonas</taxon>
    </lineage>
</organism>
<evidence type="ECO:0000256" key="1">
    <source>
        <dbReference type="ARBA" id="ARBA00012513"/>
    </source>
</evidence>
<evidence type="ECO:0000256" key="7">
    <source>
        <dbReference type="SAM" id="MobiDB-lite"/>
    </source>
</evidence>
<gene>
    <name evidence="9" type="ORF">TRFO_18729</name>
</gene>
<dbReference type="CDD" id="cd14003">
    <property type="entry name" value="STKc_AMPK-like"/>
    <property type="match status" value="1"/>
</dbReference>
<keyword evidence="3 6" id="KW-0067">ATP-binding</keyword>
<dbReference type="GO" id="GO:0035556">
    <property type="term" value="P:intracellular signal transduction"/>
    <property type="evidence" value="ECO:0007669"/>
    <property type="project" value="TreeGrafter"/>
</dbReference>
<keyword evidence="9" id="KW-0808">Transferase</keyword>
<evidence type="ECO:0000256" key="4">
    <source>
        <dbReference type="ARBA" id="ARBA00047899"/>
    </source>
</evidence>
<comment type="catalytic activity">
    <reaction evidence="4">
        <text>L-threonyl-[protein] + ATP = O-phospho-L-threonyl-[protein] + ADP + H(+)</text>
        <dbReference type="Rhea" id="RHEA:46608"/>
        <dbReference type="Rhea" id="RHEA-COMP:11060"/>
        <dbReference type="Rhea" id="RHEA-COMP:11605"/>
        <dbReference type="ChEBI" id="CHEBI:15378"/>
        <dbReference type="ChEBI" id="CHEBI:30013"/>
        <dbReference type="ChEBI" id="CHEBI:30616"/>
        <dbReference type="ChEBI" id="CHEBI:61977"/>
        <dbReference type="ChEBI" id="CHEBI:456216"/>
        <dbReference type="EC" id="2.7.11.1"/>
    </reaction>
</comment>
<sequence length="558" mass="63411">MCVEDSFSKLRSGFKIGDFIFVHAVGTGAFATVWKARHEITSNSVAIKVVKKSAVSSSLAKTRLQREISLLKRFDHPFIADFFQEIEDEDNIYLVMEHVDNGNLLDYVNGSGRLSENLARRYFIQLISALEYLHKDKKVAHRDLKCENVMLDKYHNIRLIDFGLSNIFTDTNPELKTACGSPAYAAPEMIQGQSYTIAADIWSAGILLYSIIVGRLPYDDDNVNRLLQKIVYTEVFYPSFLSAQLEDLLQKMLCKDPRERITLDKIKTHPWFSQSEYESLLIYTQSEMFKMQFELIRDGQSTDPVIAKEIIDKMSSYGVECHGLHQSLLLGEYTDKTALYKILYRENLTEKLKDAMLKMINKSNQYNVSGKLQTQPLIRFKMKQVFKIPENMKNEQNNTNVNGSGMKQPNLLGLTRTHSHNHNANIANQVMSETESKNNNNTTTNYTAVVNNLDLNKVKENEKAQSQLSSNSSNTNVNGNGNGADPNSPRRQKNLRCLRCPPMSMMNQTGQARILGAPVKQTSNRRLSRPVAFRKSLAMPTHEEKTIKPNLNLIPTGF</sequence>
<dbReference type="InterPro" id="IPR017441">
    <property type="entry name" value="Protein_kinase_ATP_BS"/>
</dbReference>
<dbReference type="InterPro" id="IPR011009">
    <property type="entry name" value="Kinase-like_dom_sf"/>
</dbReference>
<dbReference type="SUPFAM" id="SSF56112">
    <property type="entry name" value="Protein kinase-like (PK-like)"/>
    <property type="match status" value="1"/>
</dbReference>
<reference evidence="9" key="1">
    <citation type="submission" date="2016-10" db="EMBL/GenBank/DDBJ databases">
        <authorList>
            <person name="Benchimol M."/>
            <person name="Almeida L.G."/>
            <person name="Vasconcelos A.T."/>
            <person name="Perreira-Neves A."/>
            <person name="Rosa I.A."/>
            <person name="Tasca T."/>
            <person name="Bogo M.R."/>
            <person name="de Souza W."/>
        </authorList>
    </citation>
    <scope>NUCLEOTIDE SEQUENCE [LARGE SCALE GENOMIC DNA]</scope>
    <source>
        <strain evidence="9">K</strain>
    </source>
</reference>
<dbReference type="PROSITE" id="PS00107">
    <property type="entry name" value="PROTEIN_KINASE_ATP"/>
    <property type="match status" value="1"/>
</dbReference>
<comment type="catalytic activity">
    <reaction evidence="5">
        <text>L-seryl-[protein] + ATP = O-phospho-L-seryl-[protein] + ADP + H(+)</text>
        <dbReference type="Rhea" id="RHEA:17989"/>
        <dbReference type="Rhea" id="RHEA-COMP:9863"/>
        <dbReference type="Rhea" id="RHEA-COMP:11604"/>
        <dbReference type="ChEBI" id="CHEBI:15378"/>
        <dbReference type="ChEBI" id="CHEBI:29999"/>
        <dbReference type="ChEBI" id="CHEBI:30616"/>
        <dbReference type="ChEBI" id="CHEBI:83421"/>
        <dbReference type="ChEBI" id="CHEBI:456216"/>
        <dbReference type="EC" id="2.7.11.1"/>
    </reaction>
</comment>
<dbReference type="InterPro" id="IPR008271">
    <property type="entry name" value="Ser/Thr_kinase_AS"/>
</dbReference>
<keyword evidence="9" id="KW-0418">Kinase</keyword>
<dbReference type="GO" id="GO:0004674">
    <property type="term" value="F:protein serine/threonine kinase activity"/>
    <property type="evidence" value="ECO:0007669"/>
    <property type="project" value="UniProtKB-EC"/>
</dbReference>